<protein>
    <submittedName>
        <fullName evidence="2">Uncharacterized protein</fullName>
    </submittedName>
</protein>
<dbReference type="Proteomes" id="UP000025227">
    <property type="component" value="Unplaced"/>
</dbReference>
<reference evidence="2" key="1">
    <citation type="submission" date="2020-12" db="UniProtKB">
        <authorList>
            <consortium name="WormBaseParasite"/>
        </authorList>
    </citation>
    <scope>IDENTIFICATION</scope>
    <source>
        <strain evidence="2">MHco3</strain>
    </source>
</reference>
<proteinExistence type="predicted"/>
<organism evidence="1 2">
    <name type="scientific">Haemonchus contortus</name>
    <name type="common">Barber pole worm</name>
    <dbReference type="NCBI Taxonomy" id="6289"/>
    <lineage>
        <taxon>Eukaryota</taxon>
        <taxon>Metazoa</taxon>
        <taxon>Ecdysozoa</taxon>
        <taxon>Nematoda</taxon>
        <taxon>Chromadorea</taxon>
        <taxon>Rhabditida</taxon>
        <taxon>Rhabditina</taxon>
        <taxon>Rhabditomorpha</taxon>
        <taxon>Strongyloidea</taxon>
        <taxon>Trichostrongylidae</taxon>
        <taxon>Haemonchus</taxon>
    </lineage>
</organism>
<dbReference type="AlphaFoldDB" id="A0A7I4XRS2"/>
<evidence type="ECO:0000313" key="1">
    <source>
        <dbReference type="Proteomes" id="UP000025227"/>
    </source>
</evidence>
<name>A0A7I4XRS2_HAECO</name>
<sequence length="108" mass="12555">MSDSMSRKSFTQATRRDTDKDLNVTCSITARKRTWKIRFSRFGTGWSLWLLAIRTFLLHRITPRISEHYLNFSTNPEFQKALVRVNVSENTGKPFNTSILLMLRIGSS</sequence>
<accession>A0A7I4XRS2</accession>
<dbReference type="WBParaSite" id="HCON_00002330-00001">
    <property type="protein sequence ID" value="HCON_00002330-00001"/>
    <property type="gene ID" value="HCON_00002330"/>
</dbReference>
<evidence type="ECO:0000313" key="2">
    <source>
        <dbReference type="WBParaSite" id="HCON_00002330-00001"/>
    </source>
</evidence>
<keyword evidence="1" id="KW-1185">Reference proteome</keyword>